<gene>
    <name evidence="1" type="ORF">Vretimale_14591</name>
</gene>
<organism evidence="1 2">
    <name type="scientific">Volvox reticuliferus</name>
    <dbReference type="NCBI Taxonomy" id="1737510"/>
    <lineage>
        <taxon>Eukaryota</taxon>
        <taxon>Viridiplantae</taxon>
        <taxon>Chlorophyta</taxon>
        <taxon>core chlorophytes</taxon>
        <taxon>Chlorophyceae</taxon>
        <taxon>CS clade</taxon>
        <taxon>Chlamydomonadales</taxon>
        <taxon>Volvocaceae</taxon>
        <taxon>Volvox</taxon>
    </lineage>
</organism>
<name>A0A8J4LUV1_9CHLO</name>
<reference evidence="1" key="1">
    <citation type="journal article" date="2021" name="Proc. Natl. Acad. Sci. U.S.A.">
        <title>Three genomes in the algal genus Volvox reveal the fate of a haploid sex-determining region after a transition to homothallism.</title>
        <authorList>
            <person name="Yamamoto K."/>
            <person name="Hamaji T."/>
            <person name="Kawai-Toyooka H."/>
            <person name="Matsuzaki R."/>
            <person name="Takahashi F."/>
            <person name="Nishimura Y."/>
            <person name="Kawachi M."/>
            <person name="Noguchi H."/>
            <person name="Minakuchi Y."/>
            <person name="Umen J.G."/>
            <person name="Toyoda A."/>
            <person name="Nozaki H."/>
        </authorList>
    </citation>
    <scope>NUCLEOTIDE SEQUENCE</scope>
    <source>
        <strain evidence="1">NIES-3785</strain>
    </source>
</reference>
<protein>
    <submittedName>
        <fullName evidence="1">Uncharacterized protein</fullName>
    </submittedName>
</protein>
<proteinExistence type="predicted"/>
<dbReference type="EMBL" id="BNCQ01000036">
    <property type="protein sequence ID" value="GIM11008.1"/>
    <property type="molecule type" value="Genomic_DNA"/>
</dbReference>
<comment type="caution">
    <text evidence="1">The sequence shown here is derived from an EMBL/GenBank/DDBJ whole genome shotgun (WGS) entry which is preliminary data.</text>
</comment>
<dbReference type="AlphaFoldDB" id="A0A8J4LUV1"/>
<accession>A0A8J4LUV1</accession>
<evidence type="ECO:0000313" key="1">
    <source>
        <dbReference type="EMBL" id="GIM11008.1"/>
    </source>
</evidence>
<sequence>PPSAPLHTAVATITNNLLLNQQSPLRHVDAVQELADIQDTNAAGLANEGGRAGYVLQVVAGQDQLILHAIRAGNLHALQHVNYAHALLAQEIADLHLLALVLDVDIDGKVSVH</sequence>
<feature type="non-terminal residue" evidence="1">
    <location>
        <position position="1"/>
    </location>
</feature>
<dbReference type="Proteomes" id="UP000722791">
    <property type="component" value="Unassembled WGS sequence"/>
</dbReference>
<evidence type="ECO:0000313" key="2">
    <source>
        <dbReference type="Proteomes" id="UP000722791"/>
    </source>
</evidence>